<sequence>MFICQSAAELEKEGSSTRVNLVASSDAKYPPLNR</sequence>
<dbReference type="EMBL" id="BK015346">
    <property type="protein sequence ID" value="DAE02472.1"/>
    <property type="molecule type" value="Genomic_DNA"/>
</dbReference>
<protein>
    <submittedName>
        <fullName evidence="1">Uncharacterized protein</fullName>
    </submittedName>
</protein>
<proteinExistence type="predicted"/>
<reference evidence="1" key="1">
    <citation type="journal article" date="2021" name="Proc. Natl. Acad. Sci. U.S.A.">
        <title>A Catalog of Tens of Thousands of Viruses from Human Metagenomes Reveals Hidden Associations with Chronic Diseases.</title>
        <authorList>
            <person name="Tisza M.J."/>
            <person name="Buck C.B."/>
        </authorList>
    </citation>
    <scope>NUCLEOTIDE SEQUENCE</scope>
    <source>
        <strain evidence="1">CtsUY14</strain>
    </source>
</reference>
<accession>A0A8S5P736</accession>
<evidence type="ECO:0000313" key="1">
    <source>
        <dbReference type="EMBL" id="DAE02472.1"/>
    </source>
</evidence>
<organism evidence="1">
    <name type="scientific">Siphoviridae sp. ctsUY14</name>
    <dbReference type="NCBI Taxonomy" id="2825693"/>
    <lineage>
        <taxon>Viruses</taxon>
        <taxon>Duplodnaviria</taxon>
        <taxon>Heunggongvirae</taxon>
        <taxon>Uroviricota</taxon>
        <taxon>Caudoviricetes</taxon>
    </lineage>
</organism>
<name>A0A8S5P736_9CAUD</name>